<dbReference type="InterPro" id="IPR000086">
    <property type="entry name" value="NUDIX_hydrolase_dom"/>
</dbReference>
<proteinExistence type="predicted"/>
<evidence type="ECO:0000256" key="2">
    <source>
        <dbReference type="SAM" id="Phobius"/>
    </source>
</evidence>
<evidence type="ECO:0000313" key="4">
    <source>
        <dbReference type="EMBL" id="PNG24975.1"/>
    </source>
</evidence>
<comment type="caution">
    <text evidence="4">The sequence shown here is derived from an EMBL/GenBank/DDBJ whole genome shotgun (WGS) entry which is preliminary data.</text>
</comment>
<keyword evidence="2" id="KW-0812">Transmembrane</keyword>
<keyword evidence="1 4" id="KW-0378">Hydrolase</keyword>
<sequence>MSSQSTAEPAPESARLYPAYPFLAVSIAVFRGGAVLLATRTRAPFAGDFSLPGGLVEAGETLEAAALRELAEEVQVEARIFGFNRHVESIERDASGRIKRHFVIASFIGEWISGEGTPGPEAGRVLWAPPAALARLPCTPLTAEVVEGAAARYFRAATPR</sequence>
<dbReference type="CDD" id="cd04673">
    <property type="entry name" value="NUDIX_ADPRase"/>
    <property type="match status" value="1"/>
</dbReference>
<dbReference type="Proteomes" id="UP000236286">
    <property type="component" value="Unassembled WGS sequence"/>
</dbReference>
<gene>
    <name evidence="4" type="ORF">CR492_15855</name>
</gene>
<dbReference type="Gene3D" id="3.90.79.10">
    <property type="entry name" value="Nucleoside Triphosphate Pyrophosphohydrolase"/>
    <property type="match status" value="1"/>
</dbReference>
<dbReference type="PANTHER" id="PTHR43736:SF1">
    <property type="entry name" value="DIHYDRONEOPTERIN TRIPHOSPHATE DIPHOSPHATASE"/>
    <property type="match status" value="1"/>
</dbReference>
<organism evidence="4 5">
    <name type="scientific">Methylocella silvestris</name>
    <dbReference type="NCBI Taxonomy" id="199596"/>
    <lineage>
        <taxon>Bacteria</taxon>
        <taxon>Pseudomonadati</taxon>
        <taxon>Pseudomonadota</taxon>
        <taxon>Alphaproteobacteria</taxon>
        <taxon>Hyphomicrobiales</taxon>
        <taxon>Beijerinckiaceae</taxon>
        <taxon>Methylocella</taxon>
    </lineage>
</organism>
<dbReference type="InterPro" id="IPR015797">
    <property type="entry name" value="NUDIX_hydrolase-like_dom_sf"/>
</dbReference>
<reference evidence="4 5" key="1">
    <citation type="submission" date="2017-10" db="EMBL/GenBank/DDBJ databases">
        <title>Genome announcement of Methylocella silvestris TVC from permafrost.</title>
        <authorList>
            <person name="Wang J."/>
            <person name="Geng K."/>
            <person name="Ul-Haque F."/>
            <person name="Crombie A.T."/>
            <person name="Street L.E."/>
            <person name="Wookey P.A."/>
            <person name="Murrell J.C."/>
            <person name="Pratscher J."/>
        </authorList>
    </citation>
    <scope>NUCLEOTIDE SEQUENCE [LARGE SCALE GENOMIC DNA]</scope>
    <source>
        <strain evidence="4 5">TVC</strain>
    </source>
</reference>
<keyword evidence="2" id="KW-1133">Transmembrane helix</keyword>
<dbReference type="GO" id="GO:0016787">
    <property type="term" value="F:hydrolase activity"/>
    <property type="evidence" value="ECO:0007669"/>
    <property type="project" value="UniProtKB-KW"/>
</dbReference>
<dbReference type="EMBL" id="PDZR01000021">
    <property type="protein sequence ID" value="PNG24975.1"/>
    <property type="molecule type" value="Genomic_DNA"/>
</dbReference>
<dbReference type="Pfam" id="PF00293">
    <property type="entry name" value="NUDIX"/>
    <property type="match status" value="1"/>
</dbReference>
<accession>A0A2J7TDX1</accession>
<feature type="transmembrane region" description="Helical" evidence="2">
    <location>
        <begin position="20"/>
        <end position="39"/>
    </location>
</feature>
<dbReference type="PROSITE" id="PS51462">
    <property type="entry name" value="NUDIX"/>
    <property type="match status" value="1"/>
</dbReference>
<dbReference type="PANTHER" id="PTHR43736">
    <property type="entry name" value="ADP-RIBOSE PYROPHOSPHATASE"/>
    <property type="match status" value="1"/>
</dbReference>
<evidence type="ECO:0000259" key="3">
    <source>
        <dbReference type="PROSITE" id="PS51462"/>
    </source>
</evidence>
<dbReference type="InterPro" id="IPR020476">
    <property type="entry name" value="Nudix_hydrolase"/>
</dbReference>
<name>A0A2J7TDX1_METSI</name>
<keyword evidence="2" id="KW-0472">Membrane</keyword>
<evidence type="ECO:0000256" key="1">
    <source>
        <dbReference type="ARBA" id="ARBA00022801"/>
    </source>
</evidence>
<dbReference type="OrthoDB" id="9761969at2"/>
<evidence type="ECO:0000313" key="5">
    <source>
        <dbReference type="Proteomes" id="UP000236286"/>
    </source>
</evidence>
<feature type="domain" description="Nudix hydrolase" evidence="3">
    <location>
        <begin position="20"/>
        <end position="151"/>
    </location>
</feature>
<dbReference type="AlphaFoldDB" id="A0A2J7TDX1"/>
<dbReference type="PRINTS" id="PR00502">
    <property type="entry name" value="NUDIXFAMILY"/>
</dbReference>
<dbReference type="RefSeq" id="WP_102844709.1">
    <property type="nucleotide sequence ID" value="NZ_PDZR01000021.1"/>
</dbReference>
<dbReference type="SUPFAM" id="SSF55811">
    <property type="entry name" value="Nudix"/>
    <property type="match status" value="1"/>
</dbReference>
<protein>
    <submittedName>
        <fullName evidence="4">NUDIX hydrolase</fullName>
    </submittedName>
</protein>